<dbReference type="EMBL" id="JAGFBS010000027">
    <property type="protein sequence ID" value="KAG6372540.1"/>
    <property type="molecule type" value="Genomic_DNA"/>
</dbReference>
<dbReference type="AlphaFoldDB" id="A0A8I2YIL3"/>
<keyword evidence="3" id="KW-1185">Reference proteome</keyword>
<name>A0A8I2YIL3_9AGAM</name>
<comment type="caution">
    <text evidence="2">The sequence shown here is derived from an EMBL/GenBank/DDBJ whole genome shotgun (WGS) entry which is preliminary data.</text>
</comment>
<evidence type="ECO:0000313" key="3">
    <source>
        <dbReference type="Proteomes" id="UP000683000"/>
    </source>
</evidence>
<dbReference type="Proteomes" id="UP000683000">
    <property type="component" value="Unassembled WGS sequence"/>
</dbReference>
<organism evidence="2 3">
    <name type="scientific">Boletus reticuloceps</name>
    <dbReference type="NCBI Taxonomy" id="495285"/>
    <lineage>
        <taxon>Eukaryota</taxon>
        <taxon>Fungi</taxon>
        <taxon>Dikarya</taxon>
        <taxon>Basidiomycota</taxon>
        <taxon>Agaricomycotina</taxon>
        <taxon>Agaricomycetes</taxon>
        <taxon>Agaricomycetidae</taxon>
        <taxon>Boletales</taxon>
        <taxon>Boletineae</taxon>
        <taxon>Boletaceae</taxon>
        <taxon>Boletoideae</taxon>
        <taxon>Boletus</taxon>
    </lineage>
</organism>
<proteinExistence type="predicted"/>
<evidence type="ECO:0000313" key="2">
    <source>
        <dbReference type="EMBL" id="KAG6372540.1"/>
    </source>
</evidence>
<keyword evidence="1" id="KW-0472">Membrane</keyword>
<feature type="transmembrane region" description="Helical" evidence="1">
    <location>
        <begin position="26"/>
        <end position="49"/>
    </location>
</feature>
<reference evidence="2" key="1">
    <citation type="submission" date="2021-03" db="EMBL/GenBank/DDBJ databases">
        <title>Evolutionary innovations through gain and loss of genes in the ectomycorrhizal Boletales.</title>
        <authorList>
            <person name="Wu G."/>
            <person name="Miyauchi S."/>
            <person name="Morin E."/>
            <person name="Yang Z.-L."/>
            <person name="Xu J."/>
            <person name="Martin F.M."/>
        </authorList>
    </citation>
    <scope>NUCLEOTIDE SEQUENCE</scope>
    <source>
        <strain evidence="2">BR01</strain>
    </source>
</reference>
<evidence type="ECO:0000256" key="1">
    <source>
        <dbReference type="SAM" id="Phobius"/>
    </source>
</evidence>
<gene>
    <name evidence="2" type="ORF">JVT61DRAFT_7649</name>
</gene>
<dbReference type="OrthoDB" id="448280at2759"/>
<accession>A0A8I2YIL3</accession>
<sequence>MSVPVIAGKDHPCFREFLMEPVTEAFYSRVVATLFIFVVSLFAVSFPTLSKRISVLRIPRIIFFIGKHFGTGWFAVNDTAARI</sequence>
<keyword evidence="1" id="KW-1133">Transmembrane helix</keyword>
<keyword evidence="1" id="KW-0812">Transmembrane</keyword>
<protein>
    <submittedName>
        <fullName evidence="2">Uncharacterized protein</fullName>
    </submittedName>
</protein>